<dbReference type="EMBL" id="CABPSJ010000006">
    <property type="protein sequence ID" value="VVE40036.1"/>
    <property type="molecule type" value="Genomic_DNA"/>
</dbReference>
<feature type="domain" description="SnoaL-like" evidence="1">
    <location>
        <begin position="10"/>
        <end position="147"/>
    </location>
</feature>
<reference evidence="2 3" key="1">
    <citation type="submission" date="2019-08" db="EMBL/GenBank/DDBJ databases">
        <authorList>
            <person name="Peeters C."/>
        </authorList>
    </citation>
    <scope>NUCLEOTIDE SEQUENCE [LARGE SCALE GENOMIC DNA]</scope>
    <source>
        <strain evidence="2 3">LMG 31110</strain>
    </source>
</reference>
<dbReference type="InterPro" id="IPR032710">
    <property type="entry name" value="NTF2-like_dom_sf"/>
</dbReference>
<dbReference type="OrthoDB" id="8686501at2"/>
<dbReference type="Pfam" id="PF13577">
    <property type="entry name" value="SnoaL_4"/>
    <property type="match status" value="1"/>
</dbReference>
<name>A0A5E4XUM9_9BURK</name>
<dbReference type="InterPro" id="IPR037401">
    <property type="entry name" value="SnoaL-like"/>
</dbReference>
<evidence type="ECO:0000313" key="2">
    <source>
        <dbReference type="EMBL" id="VVE40036.1"/>
    </source>
</evidence>
<proteinExistence type="predicted"/>
<sequence length="170" mass="19102">MDAMMKRLAVLEAEHAVRRTMARYMALCDVPNGGVEGETLKDLFASDAIWQGIGPHYANKFGYLQGHEQIIGMLNRYHPPVPHFTLNVHFLTTETIEVNPDAEFAKGRWIMLQTSAYVAGNSELIGAKLEIDFKPSVDGTWLIQHFRTQRLFDAPAQLNPAVQLDHAAQQ</sequence>
<dbReference type="SUPFAM" id="SSF54427">
    <property type="entry name" value="NTF2-like"/>
    <property type="match status" value="1"/>
</dbReference>
<dbReference type="RefSeq" id="WP_048628153.1">
    <property type="nucleotide sequence ID" value="NZ_CABPSJ010000006.1"/>
</dbReference>
<protein>
    <submittedName>
        <fullName evidence="2">Polyketide cyclase</fullName>
    </submittedName>
</protein>
<accession>A0A5E4XUM9</accession>
<dbReference type="AlphaFoldDB" id="A0A5E4XUM9"/>
<dbReference type="GeneID" id="47012647"/>
<dbReference type="Proteomes" id="UP000337189">
    <property type="component" value="Unassembled WGS sequence"/>
</dbReference>
<organism evidence="2 3">
    <name type="scientific">Pandoraea communis</name>
    <dbReference type="NCBI Taxonomy" id="2508297"/>
    <lineage>
        <taxon>Bacteria</taxon>
        <taxon>Pseudomonadati</taxon>
        <taxon>Pseudomonadota</taxon>
        <taxon>Betaproteobacteria</taxon>
        <taxon>Burkholderiales</taxon>
        <taxon>Burkholderiaceae</taxon>
        <taxon>Pandoraea</taxon>
    </lineage>
</organism>
<gene>
    <name evidence="2" type="ORF">PCO31110_04154</name>
</gene>
<dbReference type="Gene3D" id="3.10.450.50">
    <property type="match status" value="1"/>
</dbReference>
<evidence type="ECO:0000313" key="3">
    <source>
        <dbReference type="Proteomes" id="UP000337189"/>
    </source>
</evidence>
<evidence type="ECO:0000259" key="1">
    <source>
        <dbReference type="Pfam" id="PF13577"/>
    </source>
</evidence>